<comment type="caution">
    <text evidence="1">The sequence shown here is derived from an EMBL/GenBank/DDBJ whole genome shotgun (WGS) entry which is preliminary data.</text>
</comment>
<keyword evidence="2" id="KW-1185">Reference proteome</keyword>
<gene>
    <name evidence="1" type="ORF">FNH05_28415</name>
</gene>
<dbReference type="Gene3D" id="1.10.357.10">
    <property type="entry name" value="Tetracycline Repressor, domain 2"/>
    <property type="match status" value="1"/>
</dbReference>
<name>A0A558B4C0_9PSEU</name>
<protein>
    <submittedName>
        <fullName evidence="1">TetR family transcriptional regulator</fullName>
    </submittedName>
</protein>
<evidence type="ECO:0000313" key="1">
    <source>
        <dbReference type="EMBL" id="TVT31356.1"/>
    </source>
</evidence>
<feature type="non-terminal residue" evidence="1">
    <location>
        <position position="1"/>
    </location>
</feature>
<dbReference type="EMBL" id="VJWX01000392">
    <property type="protein sequence ID" value="TVT31356.1"/>
    <property type="molecule type" value="Genomic_DNA"/>
</dbReference>
<dbReference type="Proteomes" id="UP000320011">
    <property type="component" value="Unassembled WGS sequence"/>
</dbReference>
<organism evidence="1 2">
    <name type="scientific">Amycolatopsis rhizosphaerae</name>
    <dbReference type="NCBI Taxonomy" id="2053003"/>
    <lineage>
        <taxon>Bacteria</taxon>
        <taxon>Bacillati</taxon>
        <taxon>Actinomycetota</taxon>
        <taxon>Actinomycetes</taxon>
        <taxon>Pseudonocardiales</taxon>
        <taxon>Pseudonocardiaceae</taxon>
        <taxon>Amycolatopsis</taxon>
    </lineage>
</organism>
<sequence>LARFLNAIVGGIRVSAQGGADRPALEAIAATGMDALTR</sequence>
<reference evidence="1 2" key="2">
    <citation type="submission" date="2019-08" db="EMBL/GenBank/DDBJ databases">
        <title>Amycolatopsis acidicola sp. nov., isolated from peat swamp forest soil.</title>
        <authorList>
            <person name="Srisuk N."/>
        </authorList>
    </citation>
    <scope>NUCLEOTIDE SEQUENCE [LARGE SCALE GENOMIC DNA]</scope>
    <source>
        <strain evidence="1 2">TBRC 6029</strain>
    </source>
</reference>
<reference evidence="1 2" key="1">
    <citation type="submission" date="2019-07" db="EMBL/GenBank/DDBJ databases">
        <authorList>
            <person name="Duangmal K."/>
            <person name="Teo W.F.A."/>
        </authorList>
    </citation>
    <scope>NUCLEOTIDE SEQUENCE [LARGE SCALE GENOMIC DNA]</scope>
    <source>
        <strain evidence="1 2">TBRC 6029</strain>
    </source>
</reference>
<proteinExistence type="predicted"/>
<accession>A0A558B4C0</accession>
<dbReference type="AlphaFoldDB" id="A0A558B4C0"/>
<evidence type="ECO:0000313" key="2">
    <source>
        <dbReference type="Proteomes" id="UP000320011"/>
    </source>
</evidence>